<evidence type="ECO:0000256" key="5">
    <source>
        <dbReference type="ARBA" id="ARBA00023136"/>
    </source>
</evidence>
<keyword evidence="4 6" id="KW-1133">Transmembrane helix</keyword>
<gene>
    <name evidence="8" type="ORF">AVDCRST_MAG78-1567</name>
</gene>
<dbReference type="PROSITE" id="PS50850">
    <property type="entry name" value="MFS"/>
    <property type="match status" value="1"/>
</dbReference>
<feature type="transmembrane region" description="Helical" evidence="6">
    <location>
        <begin position="48"/>
        <end position="69"/>
    </location>
</feature>
<reference evidence="8" key="1">
    <citation type="submission" date="2020-02" db="EMBL/GenBank/DDBJ databases">
        <authorList>
            <person name="Meier V. D."/>
        </authorList>
    </citation>
    <scope>NUCLEOTIDE SEQUENCE</scope>
    <source>
        <strain evidence="8">AVDCRST_MAG78</strain>
    </source>
</reference>
<evidence type="ECO:0000259" key="7">
    <source>
        <dbReference type="PROSITE" id="PS50850"/>
    </source>
</evidence>
<feature type="transmembrane region" description="Helical" evidence="6">
    <location>
        <begin position="242"/>
        <end position="262"/>
    </location>
</feature>
<evidence type="ECO:0000256" key="6">
    <source>
        <dbReference type="SAM" id="Phobius"/>
    </source>
</evidence>
<keyword evidence="5 6" id="KW-0472">Membrane</keyword>
<feature type="transmembrane region" description="Helical" evidence="6">
    <location>
        <begin position="107"/>
        <end position="125"/>
    </location>
</feature>
<evidence type="ECO:0000256" key="4">
    <source>
        <dbReference type="ARBA" id="ARBA00022989"/>
    </source>
</evidence>
<keyword evidence="3 6" id="KW-0812">Transmembrane</keyword>
<dbReference type="InterPro" id="IPR036259">
    <property type="entry name" value="MFS_trans_sf"/>
</dbReference>
<dbReference type="InterPro" id="IPR011701">
    <property type="entry name" value="MFS"/>
</dbReference>
<feature type="domain" description="Major facilitator superfamily (MFS) profile" evidence="7">
    <location>
        <begin position="12"/>
        <end position="385"/>
    </location>
</feature>
<dbReference type="AlphaFoldDB" id="A0A6J4Q6J0"/>
<organism evidence="8">
    <name type="scientific">uncultured Rubrobacteraceae bacterium</name>
    <dbReference type="NCBI Taxonomy" id="349277"/>
    <lineage>
        <taxon>Bacteria</taxon>
        <taxon>Bacillati</taxon>
        <taxon>Actinomycetota</taxon>
        <taxon>Rubrobacteria</taxon>
        <taxon>Rubrobacterales</taxon>
        <taxon>Rubrobacteraceae</taxon>
        <taxon>environmental samples</taxon>
    </lineage>
</organism>
<protein>
    <recommendedName>
        <fullName evidence="7">Major facilitator superfamily (MFS) profile domain-containing protein</fullName>
    </recommendedName>
</protein>
<evidence type="ECO:0000256" key="1">
    <source>
        <dbReference type="ARBA" id="ARBA00004651"/>
    </source>
</evidence>
<feature type="transmembrane region" description="Helical" evidence="6">
    <location>
        <begin position="360"/>
        <end position="381"/>
    </location>
</feature>
<feature type="transmembrane region" description="Helical" evidence="6">
    <location>
        <begin position="81"/>
        <end position="101"/>
    </location>
</feature>
<dbReference type="Gene3D" id="1.20.1250.20">
    <property type="entry name" value="MFS general substrate transporter like domains"/>
    <property type="match status" value="1"/>
</dbReference>
<accession>A0A6J4Q6J0</accession>
<comment type="subcellular location">
    <subcellularLocation>
        <location evidence="1">Cell membrane</location>
        <topology evidence="1">Multi-pass membrane protein</topology>
    </subcellularLocation>
</comment>
<dbReference type="EMBL" id="CADCVB010000105">
    <property type="protein sequence ID" value="CAA9429230.1"/>
    <property type="molecule type" value="Genomic_DNA"/>
</dbReference>
<name>A0A6J4Q6J0_9ACTN</name>
<dbReference type="GO" id="GO:0022857">
    <property type="term" value="F:transmembrane transporter activity"/>
    <property type="evidence" value="ECO:0007669"/>
    <property type="project" value="InterPro"/>
</dbReference>
<dbReference type="PANTHER" id="PTHR43124">
    <property type="entry name" value="PURINE EFFLUX PUMP PBUE"/>
    <property type="match status" value="1"/>
</dbReference>
<proteinExistence type="predicted"/>
<feature type="transmembrane region" description="Helical" evidence="6">
    <location>
        <begin position="209"/>
        <end position="230"/>
    </location>
</feature>
<keyword evidence="2" id="KW-1003">Cell membrane</keyword>
<dbReference type="SUPFAM" id="SSF103473">
    <property type="entry name" value="MFS general substrate transporter"/>
    <property type="match status" value="1"/>
</dbReference>
<dbReference type="InterPro" id="IPR050189">
    <property type="entry name" value="MFS_Efflux_Transporters"/>
</dbReference>
<feature type="transmembrane region" description="Helical" evidence="6">
    <location>
        <begin position="274"/>
        <end position="293"/>
    </location>
</feature>
<evidence type="ECO:0000256" key="3">
    <source>
        <dbReference type="ARBA" id="ARBA00022692"/>
    </source>
</evidence>
<dbReference type="InterPro" id="IPR020846">
    <property type="entry name" value="MFS_dom"/>
</dbReference>
<feature type="transmembrane region" description="Helical" evidence="6">
    <location>
        <begin position="299"/>
        <end position="320"/>
    </location>
</feature>
<evidence type="ECO:0000256" key="2">
    <source>
        <dbReference type="ARBA" id="ARBA00022475"/>
    </source>
</evidence>
<feature type="transmembrane region" description="Helical" evidence="6">
    <location>
        <begin position="332"/>
        <end position="354"/>
    </location>
</feature>
<dbReference type="GO" id="GO:0005886">
    <property type="term" value="C:plasma membrane"/>
    <property type="evidence" value="ECO:0007669"/>
    <property type="project" value="UniProtKB-SubCell"/>
</dbReference>
<feature type="transmembrane region" description="Helical" evidence="6">
    <location>
        <begin position="137"/>
        <end position="160"/>
    </location>
</feature>
<evidence type="ECO:0000313" key="8">
    <source>
        <dbReference type="EMBL" id="CAA9429230.1"/>
    </source>
</evidence>
<dbReference type="PANTHER" id="PTHR43124:SF3">
    <property type="entry name" value="CHLORAMPHENICOL EFFLUX PUMP RV0191"/>
    <property type="match status" value="1"/>
</dbReference>
<sequence length="390" mass="40042">MTEAAGPPLESRLRLLRAAAFLSTFDRFAIGPMLVTIAADLRITLEEVAAAASLYYLLYGLMQPIWGMLSDRLGRVPVMRLALMAALVPGLLSALAPNLAVLVVARAFAGGLFAAVIPASLVYIGDTVPISTRQKALADQLATSAVATAFAIVLAGVAAYLGLWRLAFAAPVLASFSLGLFLARLPEPERENGNAGPLANVGSVIRRPWAVLVVLLALVEGGVILGFLTYLAPALEAGGYNAAASGLAVGLYGLATLGWTWVLKRAADRLGKGALISLGGALLALGYAAGALSQDLPSISLAACLVGGGFAFMHSTLQTWATEVAPEARATVISFFAAALFVGSGLATTAAAPLAEESAFGTLFALAALVALPLGLLGGLARRRYAAREE</sequence>
<dbReference type="Pfam" id="PF07690">
    <property type="entry name" value="MFS_1"/>
    <property type="match status" value="1"/>
</dbReference>